<name>A0A6N9HAT6_9BURK</name>
<organism evidence="2 3">
    <name type="scientific">Pseudoduganella guangdongensis</name>
    <dbReference type="NCBI Taxonomy" id="2692179"/>
    <lineage>
        <taxon>Bacteria</taxon>
        <taxon>Pseudomonadati</taxon>
        <taxon>Pseudomonadota</taxon>
        <taxon>Betaproteobacteria</taxon>
        <taxon>Burkholderiales</taxon>
        <taxon>Oxalobacteraceae</taxon>
        <taxon>Telluria group</taxon>
        <taxon>Pseudoduganella</taxon>
    </lineage>
</organism>
<evidence type="ECO:0000313" key="3">
    <source>
        <dbReference type="Proteomes" id="UP000448575"/>
    </source>
</evidence>
<dbReference type="InterPro" id="IPR001633">
    <property type="entry name" value="EAL_dom"/>
</dbReference>
<protein>
    <submittedName>
        <fullName evidence="2">EAL domain-containing protein</fullName>
    </submittedName>
</protein>
<accession>A0A6N9HAT6</accession>
<evidence type="ECO:0000259" key="1">
    <source>
        <dbReference type="PROSITE" id="PS50883"/>
    </source>
</evidence>
<reference evidence="2 3" key="1">
    <citation type="submission" date="2019-12" db="EMBL/GenBank/DDBJ databases">
        <title>Novel species isolated from a subtropical stream in China.</title>
        <authorList>
            <person name="Lu H."/>
        </authorList>
    </citation>
    <scope>NUCLEOTIDE SEQUENCE [LARGE SCALE GENOMIC DNA]</scope>
    <source>
        <strain evidence="2 3">DS3</strain>
    </source>
</reference>
<dbReference type="Gene3D" id="3.20.20.450">
    <property type="entry name" value="EAL domain"/>
    <property type="match status" value="1"/>
</dbReference>
<dbReference type="RefSeq" id="WP_161023593.1">
    <property type="nucleotide sequence ID" value="NZ_WWCJ01000001.1"/>
</dbReference>
<dbReference type="Pfam" id="PF00563">
    <property type="entry name" value="EAL"/>
    <property type="match status" value="1"/>
</dbReference>
<dbReference type="AlphaFoldDB" id="A0A6N9HAT6"/>
<dbReference type="SUPFAM" id="SSF141868">
    <property type="entry name" value="EAL domain-like"/>
    <property type="match status" value="1"/>
</dbReference>
<gene>
    <name evidence="2" type="ORF">GTP41_00500</name>
</gene>
<dbReference type="EMBL" id="WWCJ01000001">
    <property type="protein sequence ID" value="MYN00570.1"/>
    <property type="molecule type" value="Genomic_DNA"/>
</dbReference>
<feature type="domain" description="EAL" evidence="1">
    <location>
        <begin position="1"/>
        <end position="184"/>
    </location>
</feature>
<proteinExistence type="predicted"/>
<sequence length="184" mass="19516">MIGNALELGEFELWCHPHVAAHDGSIASVQAEVRWRRQDGRLAAPGAIARAFPTATMQELFVLHMVCDALAALRMWSAEGFELNIVLALPVPQARLEAPGTRGLVAGLLAQAGLAPARLVLRGSVDGACCEVADLLDWLRVRGAGCAQAAGEFIATPQPVHVLPAALRRWQASYAVMSAADAFS</sequence>
<evidence type="ECO:0000313" key="2">
    <source>
        <dbReference type="EMBL" id="MYN00570.1"/>
    </source>
</evidence>
<dbReference type="Proteomes" id="UP000448575">
    <property type="component" value="Unassembled WGS sequence"/>
</dbReference>
<comment type="caution">
    <text evidence="2">The sequence shown here is derived from an EMBL/GenBank/DDBJ whole genome shotgun (WGS) entry which is preliminary data.</text>
</comment>
<dbReference type="PROSITE" id="PS50883">
    <property type="entry name" value="EAL"/>
    <property type="match status" value="1"/>
</dbReference>
<keyword evidence="3" id="KW-1185">Reference proteome</keyword>
<dbReference type="InterPro" id="IPR035919">
    <property type="entry name" value="EAL_sf"/>
</dbReference>